<keyword evidence="1" id="KW-0732">Signal</keyword>
<reference evidence="3" key="1">
    <citation type="submission" date="2016-11" db="EMBL/GenBank/DDBJ databases">
        <authorList>
            <person name="Varghese N."/>
            <person name="Submissions S."/>
        </authorList>
    </citation>
    <scope>NUCLEOTIDE SEQUENCE [LARGE SCALE GENOMIC DNA]</scope>
    <source>
        <strain evidence="3">DSM 26899</strain>
    </source>
</reference>
<dbReference type="AlphaFoldDB" id="A0A1M6VHE0"/>
<evidence type="ECO:0000313" key="2">
    <source>
        <dbReference type="EMBL" id="SHK80791.1"/>
    </source>
</evidence>
<gene>
    <name evidence="2" type="ORF">SAMN05444267_100829</name>
</gene>
<feature type="chain" id="PRO_5012387181" description="Porin" evidence="1">
    <location>
        <begin position="26"/>
        <end position="390"/>
    </location>
</feature>
<dbReference type="EMBL" id="FRAV01000008">
    <property type="protein sequence ID" value="SHK80791.1"/>
    <property type="molecule type" value="Genomic_DNA"/>
</dbReference>
<dbReference type="Pfam" id="PF19577">
    <property type="entry name" value="DcaP"/>
    <property type="match status" value="1"/>
</dbReference>
<dbReference type="InterPro" id="IPR045748">
    <property type="entry name" value="DcaP"/>
</dbReference>
<keyword evidence="3" id="KW-1185">Reference proteome</keyword>
<evidence type="ECO:0000256" key="1">
    <source>
        <dbReference type="SAM" id="SignalP"/>
    </source>
</evidence>
<dbReference type="SUPFAM" id="SSF56935">
    <property type="entry name" value="Porins"/>
    <property type="match status" value="1"/>
</dbReference>
<dbReference type="Proteomes" id="UP000184364">
    <property type="component" value="Unassembled WGS sequence"/>
</dbReference>
<dbReference type="RefSeq" id="WP_139262570.1">
    <property type="nucleotide sequence ID" value="NZ_FRAV01000008.1"/>
</dbReference>
<evidence type="ECO:0000313" key="3">
    <source>
        <dbReference type="Proteomes" id="UP000184364"/>
    </source>
</evidence>
<proteinExistence type="predicted"/>
<protein>
    <recommendedName>
        <fullName evidence="4">Porin</fullName>
    </recommendedName>
</protein>
<accession>A0A1M6VHE0</accession>
<sequence length="390" mass="44486">MMKKTKRGLLASFVIVCICNNITQAQIKLTGKEDPNSEWDLYMNGFVQMDAMLDFQEIQSKDGFAATAIALPQQNSMSSNFSIKQSQIGLGIKQKNSKENLSAYVEIDFLGPNGTTAPRFRRGYITWRKFLIGQDWSNFSDFDIFPNIFDFAGPNGTMFVRTVQIRYTTNLSKKEKLSLSLEDPNIVSVTLPDSPADWKKKAVIPTFTAVYRYGNERDYFKAGALLSPISYEIKNNIQDNYNTHTTLGFGAMVSGKLYSSTLNNFRFQSSYGKGYATNNIVLNEQHYDAIPDLQNNRLQTLSLLNIVGIYEHWWTPKWSSVIYYSYSQVGKKDFIPENMIKNFQNTGVNLIYQPYKKFRIGAEGNYGSFKNFANKKAHAFRLQFSTSLSF</sequence>
<organism evidence="2 3">
    <name type="scientific">Chryseobacterium polytrichastri</name>
    <dbReference type="NCBI Taxonomy" id="1302687"/>
    <lineage>
        <taxon>Bacteria</taxon>
        <taxon>Pseudomonadati</taxon>
        <taxon>Bacteroidota</taxon>
        <taxon>Flavobacteriia</taxon>
        <taxon>Flavobacteriales</taxon>
        <taxon>Weeksellaceae</taxon>
        <taxon>Chryseobacterium group</taxon>
        <taxon>Chryseobacterium</taxon>
    </lineage>
</organism>
<feature type="signal peptide" evidence="1">
    <location>
        <begin position="1"/>
        <end position="25"/>
    </location>
</feature>
<dbReference type="OrthoDB" id="790324at2"/>
<dbReference type="STRING" id="1302687.SAMN05444267_100829"/>
<evidence type="ECO:0008006" key="4">
    <source>
        <dbReference type="Google" id="ProtNLM"/>
    </source>
</evidence>
<name>A0A1M6VHE0_9FLAO</name>